<keyword evidence="5" id="KW-1185">Reference proteome</keyword>
<feature type="signal peptide" evidence="2">
    <location>
        <begin position="1"/>
        <end position="18"/>
    </location>
</feature>
<evidence type="ECO:0000256" key="2">
    <source>
        <dbReference type="SAM" id="SignalP"/>
    </source>
</evidence>
<dbReference type="Gene3D" id="3.10.560.10">
    <property type="entry name" value="Outer membrane lipoprotein wza domain like"/>
    <property type="match status" value="2"/>
</dbReference>
<evidence type="ECO:0000259" key="3">
    <source>
        <dbReference type="Pfam" id="PF02563"/>
    </source>
</evidence>
<evidence type="ECO:0000313" key="4">
    <source>
        <dbReference type="EMBL" id="OWU68401.1"/>
    </source>
</evidence>
<dbReference type="Proteomes" id="UP000215377">
    <property type="component" value="Unassembled WGS sequence"/>
</dbReference>
<evidence type="ECO:0000256" key="1">
    <source>
        <dbReference type="ARBA" id="ARBA00022729"/>
    </source>
</evidence>
<dbReference type="GO" id="GO:0015159">
    <property type="term" value="F:polysaccharide transmembrane transporter activity"/>
    <property type="evidence" value="ECO:0007669"/>
    <property type="project" value="InterPro"/>
</dbReference>
<dbReference type="RefSeq" id="WP_088652484.1">
    <property type="nucleotide sequence ID" value="NZ_AQQR01000021.1"/>
</dbReference>
<dbReference type="InterPro" id="IPR049712">
    <property type="entry name" value="Poly_export"/>
</dbReference>
<dbReference type="Gene3D" id="3.30.1950.10">
    <property type="entry name" value="wza like domain"/>
    <property type="match status" value="1"/>
</dbReference>
<dbReference type="Pfam" id="PF02563">
    <property type="entry name" value="Poly_export"/>
    <property type="match status" value="1"/>
</dbReference>
<evidence type="ECO:0000313" key="5">
    <source>
        <dbReference type="Proteomes" id="UP000215377"/>
    </source>
</evidence>
<dbReference type="PANTHER" id="PTHR33619:SF3">
    <property type="entry name" value="POLYSACCHARIDE EXPORT PROTEIN GFCE-RELATED"/>
    <property type="match status" value="1"/>
</dbReference>
<gene>
    <name evidence="4" type="ORF">ATO3_24260</name>
</gene>
<dbReference type="AlphaFoldDB" id="A0A225NGB6"/>
<keyword evidence="1 2" id="KW-0732">Signal</keyword>
<dbReference type="EMBL" id="AQQR01000021">
    <property type="protein sequence ID" value="OWU68401.1"/>
    <property type="molecule type" value="Genomic_DNA"/>
</dbReference>
<feature type="chain" id="PRO_5013166615" evidence="2">
    <location>
        <begin position="19"/>
        <end position="371"/>
    </location>
</feature>
<sequence length="371" mass="39659">MNHPIRFCLIALTCLALAACGRLPASGPASNEILREVADDNSEFAVYSVTRAFLPTVEKWPNTGKTERLGWIGKTAGASSQIIQSGDMLAMTIWDSSDNSLLTTQEQRAVQLGELRVAPNGTIFVPYIGDVDVIGLTPDLARREIQSQLEAIVPSAQVQLGMVEGRGNSVELIGGVAAPGTYPMPDRNYTVMSLIAAGGGVSGTLSNPQIRLMRGSSIYGTSIDRLLNNPNYDTLLRGGDKVFVENDDRYFLSFGATGTEALHNFPKDHVSAMDAVSIIGGVNERTADPRGLLILREYPGSAVGPGVRGPRNTRVVFSVDLTNFDGLFSAQNFTVNSGDVIIATESPINDVLTISQIFGQFFGVFNAANSL</sequence>
<dbReference type="PANTHER" id="PTHR33619">
    <property type="entry name" value="POLYSACCHARIDE EXPORT PROTEIN GFCE-RELATED"/>
    <property type="match status" value="1"/>
</dbReference>
<dbReference type="OrthoDB" id="7198507at2"/>
<reference evidence="4 5" key="1">
    <citation type="submission" date="2013-04" db="EMBL/GenBank/DDBJ databases">
        <title>Oceanicola sp. 22II1-22F33 Genome Sequencing.</title>
        <authorList>
            <person name="Lai Q."/>
            <person name="Li G."/>
            <person name="Shao Z."/>
        </authorList>
    </citation>
    <scope>NUCLEOTIDE SEQUENCE [LARGE SCALE GENOMIC DNA]</scope>
    <source>
        <strain evidence="4 5">22II1-22F33</strain>
    </source>
</reference>
<name>A0A225NGB6_9RHOB</name>
<protein>
    <submittedName>
        <fullName evidence="4">Polysaccharide biosynthesis protein</fullName>
    </submittedName>
</protein>
<comment type="caution">
    <text evidence="4">The sequence shown here is derived from an EMBL/GenBank/DDBJ whole genome shotgun (WGS) entry which is preliminary data.</text>
</comment>
<feature type="domain" description="Polysaccharide export protein N-terminal" evidence="3">
    <location>
        <begin position="79"/>
        <end position="159"/>
    </location>
</feature>
<proteinExistence type="predicted"/>
<dbReference type="PROSITE" id="PS51257">
    <property type="entry name" value="PROKAR_LIPOPROTEIN"/>
    <property type="match status" value="1"/>
</dbReference>
<accession>A0A225NGB6</accession>
<dbReference type="InterPro" id="IPR003715">
    <property type="entry name" value="Poly_export_N"/>
</dbReference>
<organism evidence="4 5">
    <name type="scientific">Marinibacterium profundimaris</name>
    <dbReference type="NCBI Taxonomy" id="1679460"/>
    <lineage>
        <taxon>Bacteria</taxon>
        <taxon>Pseudomonadati</taxon>
        <taxon>Pseudomonadota</taxon>
        <taxon>Alphaproteobacteria</taxon>
        <taxon>Rhodobacterales</taxon>
        <taxon>Paracoccaceae</taxon>
        <taxon>Marinibacterium</taxon>
    </lineage>
</organism>